<evidence type="ECO:0000313" key="3">
    <source>
        <dbReference type="Proteomes" id="UP001153328"/>
    </source>
</evidence>
<dbReference type="Proteomes" id="UP001153328">
    <property type="component" value="Unassembled WGS sequence"/>
</dbReference>
<comment type="caution">
    <text evidence="2">The sequence shown here is derived from an EMBL/GenBank/DDBJ whole genome shotgun (WGS) entry which is preliminary data.</text>
</comment>
<feature type="region of interest" description="Disordered" evidence="1">
    <location>
        <begin position="1"/>
        <end position="131"/>
    </location>
</feature>
<accession>A0A9W4GXY0</accession>
<keyword evidence="3" id="KW-1185">Reference proteome</keyword>
<dbReference type="AlphaFoldDB" id="A0A9W4GXY0"/>
<feature type="compositionally biased region" description="Basic residues" evidence="1">
    <location>
        <begin position="19"/>
        <end position="35"/>
    </location>
</feature>
<evidence type="ECO:0000313" key="2">
    <source>
        <dbReference type="EMBL" id="CAG7625340.1"/>
    </source>
</evidence>
<gene>
    <name evidence="2" type="ORF">SBRY_20148</name>
</gene>
<dbReference type="EMBL" id="CAJVAX010000012">
    <property type="protein sequence ID" value="CAG7625340.1"/>
    <property type="molecule type" value="Genomic_DNA"/>
</dbReference>
<protein>
    <submittedName>
        <fullName evidence="2">Uncharacterized protein</fullName>
    </submittedName>
</protein>
<proteinExistence type="predicted"/>
<evidence type="ECO:0000256" key="1">
    <source>
        <dbReference type="SAM" id="MobiDB-lite"/>
    </source>
</evidence>
<feature type="compositionally biased region" description="Basic residues" evidence="1">
    <location>
        <begin position="60"/>
        <end position="73"/>
    </location>
</feature>
<name>A0A9W4GXY0_9ACTN</name>
<reference evidence="2" key="1">
    <citation type="submission" date="2021-06" db="EMBL/GenBank/DDBJ databases">
        <authorList>
            <person name="Arsene-Ploetze F."/>
        </authorList>
    </citation>
    <scope>NUCLEOTIDE SEQUENCE</scope>
    <source>
        <strain evidence="2">SBRY1</strain>
    </source>
</reference>
<sequence>MPGHVRLRHDAAGLGAARPRPRRLGGRRRGRRQPGPRHVVPPALPRRRVAAVRPAEPVRVRRPGPGHRPHLHPGRPAGRLGDPGGPGPHPAHLTGGCRRDDPAVARLQVRRRDPATDRAGTGPSGRGRLRP</sequence>
<organism evidence="2 3">
    <name type="scientific">Actinacidiphila bryophytorum</name>
    <dbReference type="NCBI Taxonomy" id="1436133"/>
    <lineage>
        <taxon>Bacteria</taxon>
        <taxon>Bacillati</taxon>
        <taxon>Actinomycetota</taxon>
        <taxon>Actinomycetes</taxon>
        <taxon>Kitasatosporales</taxon>
        <taxon>Streptomycetaceae</taxon>
        <taxon>Actinacidiphila</taxon>
    </lineage>
</organism>